<dbReference type="Proteomes" id="UP000717696">
    <property type="component" value="Unassembled WGS sequence"/>
</dbReference>
<reference evidence="2" key="1">
    <citation type="journal article" date="2021" name="Nat. Commun.">
        <title>Genetic determinants of endophytism in the Arabidopsis root mycobiome.</title>
        <authorList>
            <person name="Mesny F."/>
            <person name="Miyauchi S."/>
            <person name="Thiergart T."/>
            <person name="Pickel B."/>
            <person name="Atanasova L."/>
            <person name="Karlsson M."/>
            <person name="Huettel B."/>
            <person name="Barry K.W."/>
            <person name="Haridas S."/>
            <person name="Chen C."/>
            <person name="Bauer D."/>
            <person name="Andreopoulos W."/>
            <person name="Pangilinan J."/>
            <person name="LaButti K."/>
            <person name="Riley R."/>
            <person name="Lipzen A."/>
            <person name="Clum A."/>
            <person name="Drula E."/>
            <person name="Henrissat B."/>
            <person name="Kohler A."/>
            <person name="Grigoriev I.V."/>
            <person name="Martin F.M."/>
            <person name="Hacquard S."/>
        </authorList>
    </citation>
    <scope>NUCLEOTIDE SEQUENCE</scope>
    <source>
        <strain evidence="2">MPI-CAGE-AT-0021</strain>
    </source>
</reference>
<keyword evidence="1" id="KW-0472">Membrane</keyword>
<keyword evidence="3" id="KW-1185">Reference proteome</keyword>
<feature type="transmembrane region" description="Helical" evidence="1">
    <location>
        <begin position="191"/>
        <end position="213"/>
    </location>
</feature>
<protein>
    <submittedName>
        <fullName evidence="2">Uncharacterized protein</fullName>
    </submittedName>
</protein>
<keyword evidence="1" id="KW-1133">Transmembrane helix</keyword>
<proteinExistence type="predicted"/>
<name>A0A9P9FIE9_9HYPO</name>
<accession>A0A9P9FIE9</accession>
<evidence type="ECO:0000313" key="3">
    <source>
        <dbReference type="Proteomes" id="UP000717696"/>
    </source>
</evidence>
<organism evidence="2 3">
    <name type="scientific">Dactylonectria estremocensis</name>
    <dbReference type="NCBI Taxonomy" id="1079267"/>
    <lineage>
        <taxon>Eukaryota</taxon>
        <taxon>Fungi</taxon>
        <taxon>Dikarya</taxon>
        <taxon>Ascomycota</taxon>
        <taxon>Pezizomycotina</taxon>
        <taxon>Sordariomycetes</taxon>
        <taxon>Hypocreomycetidae</taxon>
        <taxon>Hypocreales</taxon>
        <taxon>Nectriaceae</taxon>
        <taxon>Dactylonectria</taxon>
    </lineage>
</organism>
<comment type="caution">
    <text evidence="2">The sequence shown here is derived from an EMBL/GenBank/DDBJ whole genome shotgun (WGS) entry which is preliminary data.</text>
</comment>
<sequence length="222" mass="23970">MSDEASWALDELGSLTAASGSHASPRFSASLPGCFLASSPVASRISHESVGSLAPSFLGSQRRRLRGGHFLKRQLKASRDGPTRCHPSASRRRCYPHRLGQGLSPPPSLARSLCRRVTVAHLSRLPGAYRVGNVVEGPIMTLSRVGAGETNISIASGFPLPPRSLLHVRSLALHSRRPICRNRDKNRDTQISFLFTLPPSFALMASILVRFSLTGEGSNRPS</sequence>
<keyword evidence="1" id="KW-0812">Transmembrane</keyword>
<gene>
    <name evidence="2" type="ORF">B0J13DRAFT_20221</name>
</gene>
<evidence type="ECO:0000256" key="1">
    <source>
        <dbReference type="SAM" id="Phobius"/>
    </source>
</evidence>
<evidence type="ECO:0000313" key="2">
    <source>
        <dbReference type="EMBL" id="KAH7162786.1"/>
    </source>
</evidence>
<dbReference type="AlphaFoldDB" id="A0A9P9FIE9"/>
<dbReference type="EMBL" id="JAGMUU010000001">
    <property type="protein sequence ID" value="KAH7162786.1"/>
    <property type="molecule type" value="Genomic_DNA"/>
</dbReference>